<evidence type="ECO:0000313" key="1">
    <source>
        <dbReference type="EMBL" id="EKU11735.1"/>
    </source>
</evidence>
<dbReference type="AlphaFoldDB" id="M5IKX7"/>
<proteinExistence type="predicted"/>
<protein>
    <submittedName>
        <fullName evidence="1">Uncharacterized protein</fullName>
    </submittedName>
</protein>
<dbReference type="PATRIC" id="fig|1244083.3.peg.1016"/>
<name>M5IKX7_9BACT</name>
<reference evidence="1 2" key="1">
    <citation type="journal article" date="2013" name="Genome Announc.">
        <title>Genome Sequence of Campylobacter showae UNSWCD, Isolated from a Patient with Crohn's Disease.</title>
        <authorList>
            <person name="Tay A.P."/>
            <person name="Kaakoush N.O."/>
            <person name="Deshpande N.P."/>
            <person name="Chen Z."/>
            <person name="Mitchell H."/>
            <person name="Wilkins M.R."/>
        </authorList>
    </citation>
    <scope>NUCLEOTIDE SEQUENCE [LARGE SCALE GENOMIC DNA]</scope>
    <source>
        <strain evidence="1 2">CSUNSWCD</strain>
    </source>
</reference>
<comment type="caution">
    <text evidence="1">The sequence shown here is derived from an EMBL/GenBank/DDBJ whole genome shotgun (WGS) entry which is preliminary data.</text>
</comment>
<dbReference type="Proteomes" id="UP000011939">
    <property type="component" value="Unassembled WGS sequence"/>
</dbReference>
<evidence type="ECO:0000313" key="2">
    <source>
        <dbReference type="Proteomes" id="UP000011939"/>
    </source>
</evidence>
<organism evidence="1 2">
    <name type="scientific">Campylobacter showae CSUNSWCD</name>
    <dbReference type="NCBI Taxonomy" id="1244083"/>
    <lineage>
        <taxon>Bacteria</taxon>
        <taxon>Pseudomonadati</taxon>
        <taxon>Campylobacterota</taxon>
        <taxon>Epsilonproteobacteria</taxon>
        <taxon>Campylobacterales</taxon>
        <taxon>Campylobacteraceae</taxon>
        <taxon>Campylobacter</taxon>
    </lineage>
</organism>
<gene>
    <name evidence="1" type="ORF">CSUNSWCD_1773</name>
</gene>
<dbReference type="EMBL" id="AMZQ01000005">
    <property type="protein sequence ID" value="EKU11735.1"/>
    <property type="molecule type" value="Genomic_DNA"/>
</dbReference>
<sequence length="54" mass="6601">MDKKYKNYSIFMIHSLMLTIIGQKVKCRLFLLFCIENYNFQINIYISFVLPQYL</sequence>
<accession>M5IKX7</accession>